<dbReference type="EMBL" id="JAEINI020000001">
    <property type="protein sequence ID" value="MCB5225576.1"/>
    <property type="molecule type" value="Genomic_DNA"/>
</dbReference>
<evidence type="ECO:0000313" key="2">
    <source>
        <dbReference type="Proteomes" id="UP000633814"/>
    </source>
</evidence>
<dbReference type="RefSeq" id="WP_226749664.1">
    <property type="nucleotide sequence ID" value="NZ_JAEINI020000001.1"/>
</dbReference>
<evidence type="ECO:0008006" key="3">
    <source>
        <dbReference type="Google" id="ProtNLM"/>
    </source>
</evidence>
<organism evidence="1 2">
    <name type="scientific">Alishewanella maricola</name>
    <dbReference type="NCBI Taxonomy" id="2795740"/>
    <lineage>
        <taxon>Bacteria</taxon>
        <taxon>Pseudomonadati</taxon>
        <taxon>Pseudomonadota</taxon>
        <taxon>Gammaproteobacteria</taxon>
        <taxon>Alteromonadales</taxon>
        <taxon>Alteromonadaceae</taxon>
        <taxon>Alishewanella</taxon>
    </lineage>
</organism>
<evidence type="ECO:0000313" key="1">
    <source>
        <dbReference type="EMBL" id="MCB5225576.1"/>
    </source>
</evidence>
<dbReference type="SUPFAM" id="SSF54593">
    <property type="entry name" value="Glyoxalase/Bleomycin resistance protein/Dihydroxybiphenyl dioxygenase"/>
    <property type="match status" value="1"/>
</dbReference>
<name>A0ABS8BZT5_9ALTE</name>
<proteinExistence type="predicted"/>
<protein>
    <recommendedName>
        <fullName evidence="3">Glyoxalase-like domain-containing protein</fullName>
    </recommendedName>
</protein>
<comment type="caution">
    <text evidence="1">The sequence shown here is derived from an EMBL/GenBank/DDBJ whole genome shotgun (WGS) entry which is preliminary data.</text>
</comment>
<dbReference type="Gene3D" id="3.10.180.10">
    <property type="entry name" value="2,3-Dihydroxybiphenyl 1,2-Dioxygenase, domain 1"/>
    <property type="match status" value="1"/>
</dbReference>
<gene>
    <name evidence="1" type="ORF">JAO78_001925</name>
</gene>
<dbReference type="Proteomes" id="UP000633814">
    <property type="component" value="Unassembled WGS sequence"/>
</dbReference>
<dbReference type="InterPro" id="IPR029068">
    <property type="entry name" value="Glyas_Bleomycin-R_OHBP_Dase"/>
</dbReference>
<accession>A0ABS8BZT5</accession>
<keyword evidence="2" id="KW-1185">Reference proteome</keyword>
<reference evidence="1 2" key="1">
    <citation type="submission" date="2021-10" db="EMBL/GenBank/DDBJ databases">
        <title>Alishewanella koreense sp. nov. isolated from seawater of southwestern coast in South Korea and the proposal for the reclassification of Rheinheimera perlucida and Rheinheimera tuosuensis as Arsukibacterium perlucida and Arsukibacterium tuosuensis.</title>
        <authorList>
            <person name="Kim K.H."/>
            <person name="Ruan W."/>
            <person name="Kim K.R."/>
            <person name="Baek J.H."/>
            <person name="Jeon C.O."/>
        </authorList>
    </citation>
    <scope>NUCLEOTIDE SEQUENCE [LARGE SCALE GENOMIC DNA]</scope>
    <source>
        <strain evidence="1 2">16-MA</strain>
    </source>
</reference>
<sequence length="117" mass="12955">MMGPAKNGALIYSNNIHSLAKFYTELFLMNVTRETSEFVSLVKDGFNIVIHVPLTTMPTPDFNSIKLFMAVDDLNAAKLKAEQLGGQSFAGVWSNPIFKVCNIADSDGNHIQIREFS</sequence>